<dbReference type="InParanoid" id="L5KBV7"/>
<feature type="compositionally biased region" description="Basic residues" evidence="11">
    <location>
        <begin position="172"/>
        <end position="181"/>
    </location>
</feature>
<dbReference type="PANTHER" id="PTHR32222:SF1">
    <property type="entry name" value="CENTROMERE PROTEIN U"/>
    <property type="match status" value="1"/>
</dbReference>
<evidence type="ECO:0000313" key="12">
    <source>
        <dbReference type="EMBL" id="ELK08832.1"/>
    </source>
</evidence>
<keyword evidence="8" id="KW-0137">Centromere</keyword>
<keyword evidence="6 10" id="KW-0175">Coiled coil</keyword>
<evidence type="ECO:0000256" key="11">
    <source>
        <dbReference type="SAM" id="MobiDB-lite"/>
    </source>
</evidence>
<accession>L5KBV7</accession>
<dbReference type="Pfam" id="PF13097">
    <property type="entry name" value="CENP-U"/>
    <property type="match status" value="1"/>
</dbReference>
<evidence type="ECO:0000256" key="3">
    <source>
        <dbReference type="ARBA" id="ARBA00010440"/>
    </source>
</evidence>
<evidence type="ECO:0000256" key="8">
    <source>
        <dbReference type="ARBA" id="ARBA00023328"/>
    </source>
</evidence>
<feature type="compositionally biased region" description="Low complexity" evidence="11">
    <location>
        <begin position="215"/>
        <end position="229"/>
    </location>
</feature>
<dbReference type="GO" id="GO:0005634">
    <property type="term" value="C:nucleus"/>
    <property type="evidence" value="ECO:0007669"/>
    <property type="project" value="UniProtKB-SubCell"/>
</dbReference>
<dbReference type="EMBL" id="KB030862">
    <property type="protein sequence ID" value="ELK08832.1"/>
    <property type="molecule type" value="Genomic_DNA"/>
</dbReference>
<evidence type="ECO:0000256" key="7">
    <source>
        <dbReference type="ARBA" id="ARBA00023242"/>
    </source>
</evidence>
<evidence type="ECO:0000256" key="6">
    <source>
        <dbReference type="ARBA" id="ARBA00023054"/>
    </source>
</evidence>
<proteinExistence type="inferred from homology"/>
<protein>
    <recommendedName>
        <fullName evidence="4">Centromere protein U</fullName>
    </recommendedName>
    <alternativeName>
        <fullName evidence="9">MLF1-interacting protein</fullName>
    </alternativeName>
</protein>
<evidence type="ECO:0000256" key="10">
    <source>
        <dbReference type="SAM" id="Coils"/>
    </source>
</evidence>
<evidence type="ECO:0000313" key="13">
    <source>
        <dbReference type="Proteomes" id="UP000010552"/>
    </source>
</evidence>
<feature type="coiled-coil region" evidence="10">
    <location>
        <begin position="346"/>
        <end position="401"/>
    </location>
</feature>
<keyword evidence="13" id="KW-1185">Reference proteome</keyword>
<feature type="region of interest" description="Disordered" evidence="11">
    <location>
        <begin position="147"/>
        <end position="233"/>
    </location>
</feature>
<dbReference type="Proteomes" id="UP000010552">
    <property type="component" value="Unassembled WGS sequence"/>
</dbReference>
<comment type="subcellular location">
    <subcellularLocation>
        <location evidence="2">Chromosome</location>
        <location evidence="2">Centromere</location>
    </subcellularLocation>
    <subcellularLocation>
        <location evidence="1">Nucleus</location>
    </subcellularLocation>
</comment>
<reference evidence="13" key="1">
    <citation type="journal article" date="2013" name="Science">
        <title>Comparative analysis of bat genomes provides insight into the evolution of flight and immunity.</title>
        <authorList>
            <person name="Zhang G."/>
            <person name="Cowled C."/>
            <person name="Shi Z."/>
            <person name="Huang Z."/>
            <person name="Bishop-Lilly K.A."/>
            <person name="Fang X."/>
            <person name="Wynne J.W."/>
            <person name="Xiong Z."/>
            <person name="Baker M.L."/>
            <person name="Zhao W."/>
            <person name="Tachedjian M."/>
            <person name="Zhu Y."/>
            <person name="Zhou P."/>
            <person name="Jiang X."/>
            <person name="Ng J."/>
            <person name="Yang L."/>
            <person name="Wu L."/>
            <person name="Xiao J."/>
            <person name="Feng Y."/>
            <person name="Chen Y."/>
            <person name="Sun X."/>
            <person name="Zhang Y."/>
            <person name="Marsh G.A."/>
            <person name="Crameri G."/>
            <person name="Broder C.C."/>
            <person name="Frey K.G."/>
            <person name="Wang L.F."/>
            <person name="Wang J."/>
        </authorList>
    </citation>
    <scope>NUCLEOTIDE SEQUENCE [LARGE SCALE GENOMIC DNA]</scope>
</reference>
<evidence type="ECO:0000256" key="4">
    <source>
        <dbReference type="ARBA" id="ARBA00016402"/>
    </source>
</evidence>
<dbReference type="PANTHER" id="PTHR32222">
    <property type="entry name" value="CENTROMERE PROTEIN U"/>
    <property type="match status" value="1"/>
</dbReference>
<feature type="compositionally biased region" description="Basic and acidic residues" evidence="11">
    <location>
        <begin position="182"/>
        <end position="191"/>
    </location>
</feature>
<dbReference type="InterPro" id="IPR025214">
    <property type="entry name" value="CENP-U"/>
</dbReference>
<organism evidence="12 13">
    <name type="scientific">Pteropus alecto</name>
    <name type="common">Black flying fox</name>
    <dbReference type="NCBI Taxonomy" id="9402"/>
    <lineage>
        <taxon>Eukaryota</taxon>
        <taxon>Metazoa</taxon>
        <taxon>Chordata</taxon>
        <taxon>Craniata</taxon>
        <taxon>Vertebrata</taxon>
        <taxon>Euteleostomi</taxon>
        <taxon>Mammalia</taxon>
        <taxon>Eutheria</taxon>
        <taxon>Laurasiatheria</taxon>
        <taxon>Chiroptera</taxon>
        <taxon>Yinpterochiroptera</taxon>
        <taxon>Pteropodoidea</taxon>
        <taxon>Pteropodidae</taxon>
        <taxon>Pteropodinae</taxon>
        <taxon>Pteropus</taxon>
    </lineage>
</organism>
<dbReference type="AlphaFoldDB" id="L5KBV7"/>
<name>L5KBV7_PTEAL</name>
<gene>
    <name evidence="12" type="ORF">PAL_GLEAN10021659</name>
</gene>
<dbReference type="FunCoup" id="L5KBV7">
    <property type="interactions" value="907"/>
</dbReference>
<dbReference type="GO" id="GO:0000775">
    <property type="term" value="C:chromosome, centromeric region"/>
    <property type="evidence" value="ECO:0007669"/>
    <property type="project" value="UniProtKB-SubCell"/>
</dbReference>
<evidence type="ECO:0000256" key="1">
    <source>
        <dbReference type="ARBA" id="ARBA00004123"/>
    </source>
</evidence>
<keyword evidence="7" id="KW-0539">Nucleus</keyword>
<dbReference type="eggNOG" id="ENOG502S1IM">
    <property type="taxonomic scope" value="Eukaryota"/>
</dbReference>
<evidence type="ECO:0000256" key="5">
    <source>
        <dbReference type="ARBA" id="ARBA00022454"/>
    </source>
</evidence>
<keyword evidence="5" id="KW-0158">Chromosome</keyword>
<feature type="compositionally biased region" description="Basic and acidic residues" evidence="11">
    <location>
        <begin position="200"/>
        <end position="210"/>
    </location>
</feature>
<evidence type="ECO:0000256" key="2">
    <source>
        <dbReference type="ARBA" id="ARBA00004584"/>
    </source>
</evidence>
<comment type="similarity">
    <text evidence="3">Belongs to the CENP-U/AME1 family.</text>
</comment>
<dbReference type="STRING" id="9402.L5KBV7"/>
<sequence>MAKVQRAWEGFLCALHPCSQPSLAQSPECLEWISSTFLPSSLLWRELCAGGLFASGGQRDLSTPFLWHSSPKNSMNIFSVKEDGHQHMPTDIFDFPDNSDISSLGRMSENENDEEPYETFEPPLHSTAIYTDEAELSKHCIFIPSTPQGKEVRRSSNTSEIEESENESVKISAKKVRRKLKPISDDSDSTKESNIIIKGKPAEKISRQQHEAVPATASSERSETSAELSTPKKMGPLSAKLSVEKETLATESQLNTQKKKMFRGKRKKSKSEAIDSGISDCVRIWCLKGKKSSDIMELDVVLSAFEKTLPEYKQNIESKICKEAINKFHSTMKEELIKMLKEIQILKTLKRKNAKIISDIEKKRQRLIEVQDELLRLEPQLKQLQVKYDELKERKSSFKNAAYFLSNLKQLHQDYSDICERERNVKETYDSSSLPALLFRVRTLLGAEKHLQNVNHQLEKLLDQK</sequence>
<evidence type="ECO:0000256" key="9">
    <source>
        <dbReference type="ARBA" id="ARBA00031456"/>
    </source>
</evidence>